<evidence type="ECO:0000313" key="2">
    <source>
        <dbReference type="Proteomes" id="UP000266861"/>
    </source>
</evidence>
<reference evidence="1 2" key="1">
    <citation type="submission" date="2018-08" db="EMBL/GenBank/DDBJ databases">
        <title>Genome and evolution of the arbuscular mycorrhizal fungus Diversispora epigaea (formerly Glomus versiforme) and its bacterial endosymbionts.</title>
        <authorList>
            <person name="Sun X."/>
            <person name="Fei Z."/>
            <person name="Harrison M."/>
        </authorList>
    </citation>
    <scope>NUCLEOTIDE SEQUENCE [LARGE SCALE GENOMIC DNA]</scope>
    <source>
        <strain evidence="1 2">IT104</strain>
    </source>
</reference>
<proteinExistence type="predicted"/>
<comment type="caution">
    <text evidence="1">The sequence shown here is derived from an EMBL/GenBank/DDBJ whole genome shotgun (WGS) entry which is preliminary data.</text>
</comment>
<dbReference type="AlphaFoldDB" id="A0A397J5B2"/>
<organism evidence="1 2">
    <name type="scientific">Diversispora epigaea</name>
    <dbReference type="NCBI Taxonomy" id="1348612"/>
    <lineage>
        <taxon>Eukaryota</taxon>
        <taxon>Fungi</taxon>
        <taxon>Fungi incertae sedis</taxon>
        <taxon>Mucoromycota</taxon>
        <taxon>Glomeromycotina</taxon>
        <taxon>Glomeromycetes</taxon>
        <taxon>Diversisporales</taxon>
        <taxon>Diversisporaceae</taxon>
        <taxon>Diversispora</taxon>
    </lineage>
</organism>
<evidence type="ECO:0000313" key="1">
    <source>
        <dbReference type="EMBL" id="RHZ82182.1"/>
    </source>
</evidence>
<evidence type="ECO:0008006" key="3">
    <source>
        <dbReference type="Google" id="ProtNLM"/>
    </source>
</evidence>
<keyword evidence="2" id="KW-1185">Reference proteome</keyword>
<sequence length="97" mass="10743">MSACGFITINNIVNFCPKLEYLDIGACDVSDTSICNIVRSLSTNVSKDALSKLNPKLIVELERNMRGMAERFSLMVSMYGLKEKINYQPTNSELGSS</sequence>
<name>A0A397J5B2_9GLOM</name>
<protein>
    <recommendedName>
        <fullName evidence="3">F-box domain-containing protein</fullName>
    </recommendedName>
</protein>
<accession>A0A397J5B2</accession>
<gene>
    <name evidence="1" type="ORF">Glove_113g43</name>
</gene>
<dbReference type="OrthoDB" id="550575at2759"/>
<dbReference type="STRING" id="1348612.A0A397J5B2"/>
<dbReference type="Proteomes" id="UP000266861">
    <property type="component" value="Unassembled WGS sequence"/>
</dbReference>
<dbReference type="EMBL" id="PQFF01000105">
    <property type="protein sequence ID" value="RHZ82182.1"/>
    <property type="molecule type" value="Genomic_DNA"/>
</dbReference>